<accession>D2N2G2</accession>
<evidence type="ECO:0000313" key="3">
    <source>
        <dbReference type="EMBL" id="CAP17785.1"/>
    </source>
</evidence>
<feature type="transmembrane region" description="Helical" evidence="2">
    <location>
        <begin position="181"/>
        <end position="206"/>
    </location>
</feature>
<feature type="compositionally biased region" description="Basic and acidic residues" evidence="1">
    <location>
        <begin position="538"/>
        <end position="551"/>
    </location>
</feature>
<dbReference type="InterPro" id="IPR000366">
    <property type="entry name" value="GPCR_STE2"/>
</dbReference>
<evidence type="ECO:0000256" key="1">
    <source>
        <dbReference type="SAM" id="MobiDB-lite"/>
    </source>
</evidence>
<keyword evidence="2" id="KW-0812">Transmembrane</keyword>
<dbReference type="InterPro" id="IPR027458">
    <property type="entry name" value="STE2_TM1-TM2_sf"/>
</dbReference>
<name>D2N2G2_9PEZI</name>
<feature type="transmembrane region" description="Helical" evidence="2">
    <location>
        <begin position="72"/>
        <end position="91"/>
    </location>
</feature>
<protein>
    <submittedName>
        <fullName evidence="3">Pheromone receptor 2</fullName>
    </submittedName>
</protein>
<reference evidence="3" key="2">
    <citation type="journal article" date="2008" name="Mol. Biol. Evol.">
        <title>The evolution of the pheromonal signal system and its potential role for reproductive isolation in heterothallic neurospora.</title>
        <authorList>
            <person name="Karlsson M."/>
            <person name="Nygren K."/>
            <person name="Johannesson H."/>
        </authorList>
    </citation>
    <scope>NUCLEOTIDE SEQUENCE</scope>
    <source>
        <strain evidence="3">FGSC 8842</strain>
    </source>
</reference>
<feature type="transmembrane region" description="Helical" evidence="2">
    <location>
        <begin position="226"/>
        <end position="247"/>
    </location>
</feature>
<dbReference type="PANTHER" id="PTHR28009">
    <property type="entry name" value="PHEROMONE ALPHA FACTOR RECEPTOR"/>
    <property type="match status" value="1"/>
</dbReference>
<keyword evidence="3" id="KW-0675">Receptor</keyword>
<dbReference type="EMBL" id="AM904756">
    <property type="protein sequence ID" value="CAP17785.1"/>
    <property type="molecule type" value="Genomic_DNA"/>
</dbReference>
<dbReference type="PANTHER" id="PTHR28009:SF1">
    <property type="entry name" value="PHEROMONE ALPHA FACTOR RECEPTOR"/>
    <property type="match status" value="1"/>
</dbReference>
<dbReference type="Pfam" id="PF02116">
    <property type="entry name" value="STE2"/>
    <property type="match status" value="1"/>
</dbReference>
<evidence type="ECO:0000256" key="2">
    <source>
        <dbReference type="SAM" id="Phobius"/>
    </source>
</evidence>
<dbReference type="GO" id="GO:0004932">
    <property type="term" value="F:mating-type factor pheromone receptor activity"/>
    <property type="evidence" value="ECO:0007669"/>
    <property type="project" value="InterPro"/>
</dbReference>
<keyword evidence="2" id="KW-1133">Transmembrane helix</keyword>
<sequence>MASSSSPPADIFGGITQSLNSTHATLTLPIPPADRDHLENQVLFLFDNHGQLLNVTTTYIDVFNDMLVSTTINYATQIGATFIMLAIMLLMTPRRRFKRLPTIISLLALCINLIRVVLLALFFPSHWTDFYVLYSGDWQFVPPGDMQISVAATVLSIPVTALLLSALMVQAWSMMQLWTPLWRALVVLVSGLLSLATVAMSFANCIFQAKNILYADPLPSYWVRKLYLALTTGSISWFTFLFMIRLVMHMWTNRSILPSMKGLKAMDVLIITNSILMLIPVLFAGLEFLDSASGFESGSLTQTSVVIVLPLGTLVAQRIATRGYMPDSLEASSGPNGSLPLSNLSFAGGGGGGSGGHKDKENGGGIIPPTTNITAATNFSSSIACSGISCLPKAKRMTASSASSSQRPLLTMTNSTIASNDSSGFPSPDIHNTTTTTTQYQYSMGMNMPNFPPVPFPGYQSRTTGVTSHIVSDGRHHQGMNRHPSVDHFDRELARIDDEDDDGYPFASSEKAVMHGDDDDDVERGRRRALPPSLGGVRVERTIETRSEERMPSPNPVGVTKPRSFE</sequence>
<reference evidence="3" key="1">
    <citation type="submission" date="2007-10" db="EMBL/GenBank/DDBJ databases">
        <authorList>
            <person name="Nygren K.H.M."/>
        </authorList>
    </citation>
    <scope>NUCLEOTIDE SEQUENCE</scope>
    <source>
        <strain evidence="3">FGSC 8842</strain>
    </source>
</reference>
<dbReference type="Gene3D" id="1.10.287.920">
    <property type="entry name" value="Pheromone alpha factor receptor"/>
    <property type="match status" value="1"/>
</dbReference>
<feature type="transmembrane region" description="Helical" evidence="2">
    <location>
        <begin position="103"/>
        <end position="127"/>
    </location>
</feature>
<feature type="transmembrane region" description="Helical" evidence="2">
    <location>
        <begin position="268"/>
        <end position="286"/>
    </location>
</feature>
<proteinExistence type="predicted"/>
<dbReference type="GO" id="GO:0000750">
    <property type="term" value="P:pheromone-dependent signal transduction involved in conjugation with cellular fusion"/>
    <property type="evidence" value="ECO:0007669"/>
    <property type="project" value="TreeGrafter"/>
</dbReference>
<dbReference type="CDD" id="cd14939">
    <property type="entry name" value="7tmD_STE2"/>
    <property type="match status" value="1"/>
</dbReference>
<organism evidence="3">
    <name type="scientific">Neurospora sp. FGSC 8842</name>
    <dbReference type="NCBI Taxonomy" id="482002"/>
    <lineage>
        <taxon>Eukaryota</taxon>
        <taxon>Fungi</taxon>
        <taxon>Dikarya</taxon>
        <taxon>Ascomycota</taxon>
        <taxon>Pezizomycotina</taxon>
        <taxon>Sordariomycetes</taxon>
        <taxon>Sordariomycetidae</taxon>
        <taxon>Sordariales</taxon>
        <taxon>Sordariaceae</taxon>
        <taxon>Neurospora</taxon>
    </lineage>
</organism>
<dbReference type="AlphaFoldDB" id="D2N2G2"/>
<feature type="transmembrane region" description="Helical" evidence="2">
    <location>
        <begin position="147"/>
        <end position="169"/>
    </location>
</feature>
<gene>
    <name evidence="3" type="primary">pre2</name>
</gene>
<dbReference type="GO" id="GO:0038038">
    <property type="term" value="C:G protein-coupled receptor homodimeric complex"/>
    <property type="evidence" value="ECO:0007669"/>
    <property type="project" value="TreeGrafter"/>
</dbReference>
<dbReference type="PRINTS" id="PR00250">
    <property type="entry name" value="GPCRSTE2"/>
</dbReference>
<feature type="region of interest" description="Disordered" evidence="1">
    <location>
        <begin position="498"/>
        <end position="566"/>
    </location>
</feature>
<keyword evidence="2" id="KW-0472">Membrane</keyword>